<accession>A0A931DN74</accession>
<dbReference type="InterPro" id="IPR006419">
    <property type="entry name" value="NMN_transpt_PnuC"/>
</dbReference>
<feature type="transmembrane region" description="Helical" evidence="8">
    <location>
        <begin position="111"/>
        <end position="133"/>
    </location>
</feature>
<name>A0A931DN74_9ACTN</name>
<feature type="transmembrane region" description="Helical" evidence="8">
    <location>
        <begin position="27"/>
        <end position="45"/>
    </location>
</feature>
<organism evidence="9 10">
    <name type="scientific">Actinomadura viridis</name>
    <dbReference type="NCBI Taxonomy" id="58110"/>
    <lineage>
        <taxon>Bacteria</taxon>
        <taxon>Bacillati</taxon>
        <taxon>Actinomycetota</taxon>
        <taxon>Actinomycetes</taxon>
        <taxon>Streptosporangiales</taxon>
        <taxon>Thermomonosporaceae</taxon>
        <taxon>Actinomadura</taxon>
    </lineage>
</organism>
<comment type="caution">
    <text evidence="9">The sequence shown here is derived from an EMBL/GenBank/DDBJ whole genome shotgun (WGS) entry which is preliminary data.</text>
</comment>
<keyword evidence="6 8" id="KW-1133">Transmembrane helix</keyword>
<keyword evidence="4" id="KW-1003">Cell membrane</keyword>
<evidence type="ECO:0000256" key="8">
    <source>
        <dbReference type="SAM" id="Phobius"/>
    </source>
</evidence>
<evidence type="ECO:0000256" key="6">
    <source>
        <dbReference type="ARBA" id="ARBA00022989"/>
    </source>
</evidence>
<feature type="transmembrane region" description="Helical" evidence="8">
    <location>
        <begin position="79"/>
        <end position="95"/>
    </location>
</feature>
<dbReference type="EMBL" id="JADOUA010000001">
    <property type="protein sequence ID" value="MBG6091047.1"/>
    <property type="molecule type" value="Genomic_DNA"/>
</dbReference>
<evidence type="ECO:0000256" key="4">
    <source>
        <dbReference type="ARBA" id="ARBA00022475"/>
    </source>
</evidence>
<evidence type="ECO:0000256" key="3">
    <source>
        <dbReference type="ARBA" id="ARBA00022448"/>
    </source>
</evidence>
<feature type="transmembrane region" description="Helical" evidence="8">
    <location>
        <begin position="52"/>
        <end position="73"/>
    </location>
</feature>
<evidence type="ECO:0000313" key="9">
    <source>
        <dbReference type="EMBL" id="MBG6091047.1"/>
    </source>
</evidence>
<proteinExistence type="inferred from homology"/>
<dbReference type="Proteomes" id="UP000614047">
    <property type="component" value="Unassembled WGS sequence"/>
</dbReference>
<dbReference type="RefSeq" id="WP_197013416.1">
    <property type="nucleotide sequence ID" value="NZ_BAABES010000001.1"/>
</dbReference>
<comment type="subcellular location">
    <subcellularLocation>
        <location evidence="1">Cell membrane</location>
        <topology evidence="1">Multi-pass membrane protein</topology>
    </subcellularLocation>
</comment>
<dbReference type="NCBIfam" id="TIGR01528">
    <property type="entry name" value="NMN_trans_PnuC"/>
    <property type="match status" value="1"/>
</dbReference>
<evidence type="ECO:0000256" key="2">
    <source>
        <dbReference type="ARBA" id="ARBA00006669"/>
    </source>
</evidence>
<gene>
    <name evidence="9" type="ORF">IW256_005160</name>
</gene>
<feature type="transmembrane region" description="Helical" evidence="8">
    <location>
        <begin position="187"/>
        <end position="204"/>
    </location>
</feature>
<evidence type="ECO:0000256" key="5">
    <source>
        <dbReference type="ARBA" id="ARBA00022692"/>
    </source>
</evidence>
<keyword evidence="7 8" id="KW-0472">Membrane</keyword>
<keyword evidence="3" id="KW-0813">Transport</keyword>
<dbReference type="PANTHER" id="PTHR36122">
    <property type="entry name" value="NICOTINAMIDE RIBOSIDE TRANSPORTER PNUC"/>
    <property type="match status" value="1"/>
</dbReference>
<comment type="similarity">
    <text evidence="2">Belongs to the nicotinamide ribonucleoside (NR) uptake permease (TC 4.B.1) family.</text>
</comment>
<sequence>MTPHDLLGPLLGPLLQPAFHLGTVPTSWAELLGFATGAVNVWLVVRQNILNWPIGIANVILLGLVFLDGGLYADAGLQVVYIALQCYGWWVWLYGGEGRDALPVTRTTRNAWIALLTAGAATTGVLTWALTAWTDSTVPFWDALTTALSLMAVYGQSRKLLESWWIWIAADLVYIPLYWYKDLKLTSVLYVIFLTLCVLGLNAWRQDHRSQAGPAPVPA</sequence>
<keyword evidence="5 8" id="KW-0812">Transmembrane</keyword>
<dbReference type="PANTHER" id="PTHR36122:SF2">
    <property type="entry name" value="NICOTINAMIDE RIBOSIDE TRANSPORTER PNUC"/>
    <property type="match status" value="1"/>
</dbReference>
<reference evidence="9" key="1">
    <citation type="submission" date="2020-11" db="EMBL/GenBank/DDBJ databases">
        <title>Sequencing the genomes of 1000 actinobacteria strains.</title>
        <authorList>
            <person name="Klenk H.-P."/>
        </authorList>
    </citation>
    <scope>NUCLEOTIDE SEQUENCE</scope>
    <source>
        <strain evidence="9">DSM 43175</strain>
    </source>
</reference>
<dbReference type="GO" id="GO:0034257">
    <property type="term" value="F:nicotinamide riboside transmembrane transporter activity"/>
    <property type="evidence" value="ECO:0007669"/>
    <property type="project" value="InterPro"/>
</dbReference>
<evidence type="ECO:0000256" key="7">
    <source>
        <dbReference type="ARBA" id="ARBA00023136"/>
    </source>
</evidence>
<dbReference type="GO" id="GO:0005886">
    <property type="term" value="C:plasma membrane"/>
    <property type="evidence" value="ECO:0007669"/>
    <property type="project" value="UniProtKB-SubCell"/>
</dbReference>
<evidence type="ECO:0000256" key="1">
    <source>
        <dbReference type="ARBA" id="ARBA00004651"/>
    </source>
</evidence>
<feature type="transmembrane region" description="Helical" evidence="8">
    <location>
        <begin position="164"/>
        <end position="181"/>
    </location>
</feature>
<protein>
    <submittedName>
        <fullName evidence="9">Nicotinamide mononucleotide transporter</fullName>
    </submittedName>
</protein>
<keyword evidence="10" id="KW-1185">Reference proteome</keyword>
<dbReference type="AlphaFoldDB" id="A0A931DN74"/>
<dbReference type="Pfam" id="PF04973">
    <property type="entry name" value="NMN_transporter"/>
    <property type="match status" value="1"/>
</dbReference>
<evidence type="ECO:0000313" key="10">
    <source>
        <dbReference type="Proteomes" id="UP000614047"/>
    </source>
</evidence>